<sequence length="71" mass="7422">MSVCPYRHSVGYSSGCPCSRFSVHSISQLFSHFAVHSSVRSSVQASGHTFSPASGCPPNHPAVRLSGCSAV</sequence>
<name>A0A413IUQ9_9BACE</name>
<organism evidence="1 2">
    <name type="scientific">Bacteroides caccae</name>
    <dbReference type="NCBI Taxonomy" id="47678"/>
    <lineage>
        <taxon>Bacteria</taxon>
        <taxon>Pseudomonadati</taxon>
        <taxon>Bacteroidota</taxon>
        <taxon>Bacteroidia</taxon>
        <taxon>Bacteroidales</taxon>
        <taxon>Bacteroidaceae</taxon>
        <taxon>Bacteroides</taxon>
    </lineage>
</organism>
<dbReference type="AlphaFoldDB" id="A0A413IUQ9"/>
<protein>
    <submittedName>
        <fullName evidence="1">Uncharacterized protein</fullName>
    </submittedName>
</protein>
<proteinExistence type="predicted"/>
<gene>
    <name evidence="1" type="ORF">DXA49_20855</name>
</gene>
<accession>A0A413IUQ9</accession>
<evidence type="ECO:0000313" key="1">
    <source>
        <dbReference type="EMBL" id="RGY21763.1"/>
    </source>
</evidence>
<reference evidence="1 2" key="1">
    <citation type="submission" date="2018-08" db="EMBL/GenBank/DDBJ databases">
        <title>A genome reference for cultivated species of the human gut microbiota.</title>
        <authorList>
            <person name="Zou Y."/>
            <person name="Xue W."/>
            <person name="Luo G."/>
        </authorList>
    </citation>
    <scope>NUCLEOTIDE SEQUENCE [LARGE SCALE GENOMIC DNA]</scope>
    <source>
        <strain evidence="1 2">OF02-6LB</strain>
    </source>
</reference>
<dbReference type="EMBL" id="QSCS01000049">
    <property type="protein sequence ID" value="RGY21763.1"/>
    <property type="molecule type" value="Genomic_DNA"/>
</dbReference>
<dbReference type="Proteomes" id="UP000284431">
    <property type="component" value="Unassembled WGS sequence"/>
</dbReference>
<comment type="caution">
    <text evidence="1">The sequence shown here is derived from an EMBL/GenBank/DDBJ whole genome shotgun (WGS) entry which is preliminary data.</text>
</comment>
<evidence type="ECO:0000313" key="2">
    <source>
        <dbReference type="Proteomes" id="UP000284431"/>
    </source>
</evidence>